<feature type="compositionally biased region" description="Basic and acidic residues" evidence="10">
    <location>
        <begin position="765"/>
        <end position="780"/>
    </location>
</feature>
<feature type="transmembrane region" description="Helical" evidence="11">
    <location>
        <begin position="641"/>
        <end position="663"/>
    </location>
</feature>
<name>A0A2R6NTS3_9APHY</name>
<evidence type="ECO:0000256" key="4">
    <source>
        <dbReference type="ARBA" id="ARBA00022801"/>
    </source>
</evidence>
<dbReference type="SUPFAM" id="SSF52151">
    <property type="entry name" value="FabD/lysophospholipase-like"/>
    <property type="match status" value="1"/>
</dbReference>
<dbReference type="GO" id="GO:0005829">
    <property type="term" value="C:cytosol"/>
    <property type="evidence" value="ECO:0007669"/>
    <property type="project" value="TreeGrafter"/>
</dbReference>
<reference evidence="13 14" key="1">
    <citation type="submission" date="2018-02" db="EMBL/GenBank/DDBJ databases">
        <title>Genome sequence of the basidiomycete white-rot fungus Phlebia centrifuga.</title>
        <authorList>
            <person name="Granchi Z."/>
            <person name="Peng M."/>
            <person name="de Vries R.P."/>
            <person name="Hilden K."/>
            <person name="Makela M.R."/>
            <person name="Grigoriev I."/>
            <person name="Riley R."/>
        </authorList>
    </citation>
    <scope>NUCLEOTIDE SEQUENCE [LARGE SCALE GENOMIC DNA]</scope>
    <source>
        <strain evidence="13 14">FBCC195</strain>
    </source>
</reference>
<dbReference type="GO" id="GO:0004622">
    <property type="term" value="F:phosphatidylcholine lysophospholipase activity"/>
    <property type="evidence" value="ECO:0007669"/>
    <property type="project" value="UniProtKB-EC"/>
</dbReference>
<dbReference type="Pfam" id="PF01735">
    <property type="entry name" value="PLA2_B"/>
    <property type="match status" value="1"/>
</dbReference>
<evidence type="ECO:0000256" key="10">
    <source>
        <dbReference type="SAM" id="MobiDB-lite"/>
    </source>
</evidence>
<sequence>MFPPPLALPFTLLTLISSVLAQGSPEDYAPNVNQSCPDITTAPLVRVFTPQNQSLHPGEESFVSERLASVIPQAWSDWLGDGSGIGYNLSAFGNESAKIGISISGGGYRAAQYGAGVLSALDARNQSAKHAGTGGFLQVTSYLSGLSGGSWITGSLYFNDWPTLEDMVFGNDQLSGWLLDIDLATPDGDDLFSEKNQYFYGSILWSVIAKANKSIDTSITDPWARMISYHFLNQTTRDNFFTNDTAHGAGQLWSQIPNIPAYQSHQTPFPLIMADSRPAGSNSTGKLPPEPTVYEITPFEFGSWDPNLSAMVNMTYIGTHLTNGEPDNNTACVTAFDQAGFMMGTSASLFNQVFDAGTNELDKFGSDGSGIVYSLERQLRSVRTRADDVADWPSPFHGIKNDTFEDSDSTWLELVDGSTNGENVPLGPMFVKARGLDTIVAVDGSADDANAWPNGSSILHTQFRLANVLNTSHQLFPPIPSSPEEFISTGVRQRPTFFGCNPTQIPPEFPLVIYLPNSPPLNGDDPVTNTGTFKIDYTPLHSRIFVDQAHANTIGGFLPKSESVDPNWGQCLQCAAIDRSRFKLSPVIPRSDFCSKCFFQYCFEPTSPPDGAYIIGRKLVFVDPDPQGFSKLADFFADNKLAFIGGLVGLIVLVACLIGFLIWRKKRSQKAAQAKYQEIALYSEEREWTSGASYDPYEEKDFRTPTNQIEFHVDAQRDSYIEGTVATAYDPTYLTPRGEQKDLYTDFHSRVGSAETDDSEGTVVGEEHHEQDLLGHERTV</sequence>
<evidence type="ECO:0000256" key="5">
    <source>
        <dbReference type="ARBA" id="ARBA00022963"/>
    </source>
</evidence>
<protein>
    <recommendedName>
        <fullName evidence="2 9">Lysophospholipase</fullName>
        <ecNumber evidence="2 9">3.1.1.5</ecNumber>
    </recommendedName>
</protein>
<keyword evidence="14" id="KW-1185">Reference proteome</keyword>
<dbReference type="Proteomes" id="UP000186601">
    <property type="component" value="Unassembled WGS sequence"/>
</dbReference>
<feature type="chain" id="PRO_5015214666" description="Lysophospholipase" evidence="9">
    <location>
        <begin position="22"/>
        <end position="780"/>
    </location>
</feature>
<accession>A0A2R6NTS3</accession>
<dbReference type="OrthoDB" id="4084751at2759"/>
<evidence type="ECO:0000313" key="14">
    <source>
        <dbReference type="Proteomes" id="UP000186601"/>
    </source>
</evidence>
<proteinExistence type="inferred from homology"/>
<evidence type="ECO:0000256" key="2">
    <source>
        <dbReference type="ARBA" id="ARBA00013274"/>
    </source>
</evidence>
<evidence type="ECO:0000256" key="6">
    <source>
        <dbReference type="ARBA" id="ARBA00023098"/>
    </source>
</evidence>
<dbReference type="EC" id="3.1.1.5" evidence="2 9"/>
<comment type="catalytic activity">
    <reaction evidence="9">
        <text>a 1-acyl-sn-glycero-3-phosphocholine + H2O = sn-glycerol 3-phosphocholine + a fatty acid + H(+)</text>
        <dbReference type="Rhea" id="RHEA:15177"/>
        <dbReference type="ChEBI" id="CHEBI:15377"/>
        <dbReference type="ChEBI" id="CHEBI:15378"/>
        <dbReference type="ChEBI" id="CHEBI:16870"/>
        <dbReference type="ChEBI" id="CHEBI:28868"/>
        <dbReference type="ChEBI" id="CHEBI:58168"/>
        <dbReference type="EC" id="3.1.1.5"/>
    </reaction>
</comment>
<dbReference type="GO" id="GO:0046475">
    <property type="term" value="P:glycerophospholipid catabolic process"/>
    <property type="evidence" value="ECO:0007669"/>
    <property type="project" value="TreeGrafter"/>
</dbReference>
<evidence type="ECO:0000256" key="8">
    <source>
        <dbReference type="PROSITE-ProRule" id="PRU00555"/>
    </source>
</evidence>
<dbReference type="InterPro" id="IPR002642">
    <property type="entry name" value="LysoPLipase_cat_dom"/>
</dbReference>
<keyword evidence="5 8" id="KW-0442">Lipid degradation</keyword>
<keyword evidence="7" id="KW-0325">Glycoprotein</keyword>
<keyword evidence="4 8" id="KW-0378">Hydrolase</keyword>
<keyword evidence="11" id="KW-0472">Membrane</keyword>
<evidence type="ECO:0000256" key="11">
    <source>
        <dbReference type="SAM" id="Phobius"/>
    </source>
</evidence>
<evidence type="ECO:0000256" key="7">
    <source>
        <dbReference type="ARBA" id="ARBA00023180"/>
    </source>
</evidence>
<dbReference type="PANTHER" id="PTHR10728">
    <property type="entry name" value="CYTOSOLIC PHOSPHOLIPASE A2"/>
    <property type="match status" value="1"/>
</dbReference>
<dbReference type="InterPro" id="IPR016035">
    <property type="entry name" value="Acyl_Trfase/lysoPLipase"/>
</dbReference>
<feature type="signal peptide" evidence="9">
    <location>
        <begin position="1"/>
        <end position="21"/>
    </location>
</feature>
<dbReference type="EMBL" id="MLYV02000842">
    <property type="protein sequence ID" value="PSR76524.1"/>
    <property type="molecule type" value="Genomic_DNA"/>
</dbReference>
<feature type="region of interest" description="Disordered" evidence="10">
    <location>
        <begin position="751"/>
        <end position="780"/>
    </location>
</feature>
<dbReference type="AlphaFoldDB" id="A0A2R6NTS3"/>
<comment type="caution">
    <text evidence="13">The sequence shown here is derived from an EMBL/GenBank/DDBJ whole genome shotgun (WGS) entry which is preliminary data.</text>
</comment>
<comment type="similarity">
    <text evidence="1 9">Belongs to the lysophospholipase family.</text>
</comment>
<organism evidence="13 14">
    <name type="scientific">Hermanssonia centrifuga</name>
    <dbReference type="NCBI Taxonomy" id="98765"/>
    <lineage>
        <taxon>Eukaryota</taxon>
        <taxon>Fungi</taxon>
        <taxon>Dikarya</taxon>
        <taxon>Basidiomycota</taxon>
        <taxon>Agaricomycotina</taxon>
        <taxon>Agaricomycetes</taxon>
        <taxon>Polyporales</taxon>
        <taxon>Meruliaceae</taxon>
        <taxon>Hermanssonia</taxon>
    </lineage>
</organism>
<dbReference type="GO" id="GO:0004623">
    <property type="term" value="F:phospholipase A2 activity"/>
    <property type="evidence" value="ECO:0007669"/>
    <property type="project" value="TreeGrafter"/>
</dbReference>
<dbReference type="PANTHER" id="PTHR10728:SF33">
    <property type="entry name" value="LYSOPHOSPHOLIPASE 1-RELATED"/>
    <property type="match status" value="1"/>
</dbReference>
<keyword evidence="11" id="KW-0812">Transmembrane</keyword>
<evidence type="ECO:0000313" key="13">
    <source>
        <dbReference type="EMBL" id="PSR76524.1"/>
    </source>
</evidence>
<evidence type="ECO:0000259" key="12">
    <source>
        <dbReference type="PROSITE" id="PS51210"/>
    </source>
</evidence>
<keyword evidence="6 8" id="KW-0443">Lipid metabolism</keyword>
<feature type="domain" description="PLA2c" evidence="12">
    <location>
        <begin position="41"/>
        <end position="608"/>
    </location>
</feature>
<keyword evidence="11" id="KW-1133">Transmembrane helix</keyword>
<dbReference type="Gene3D" id="3.40.1090.10">
    <property type="entry name" value="Cytosolic phospholipase A2 catalytic domain"/>
    <property type="match status" value="1"/>
</dbReference>
<keyword evidence="3 9" id="KW-0732">Signal</keyword>
<dbReference type="PROSITE" id="PS51210">
    <property type="entry name" value="PLA2C"/>
    <property type="match status" value="1"/>
</dbReference>
<evidence type="ECO:0000256" key="1">
    <source>
        <dbReference type="ARBA" id="ARBA00008780"/>
    </source>
</evidence>
<gene>
    <name evidence="13" type="ORF">PHLCEN_2v8427</name>
</gene>
<evidence type="ECO:0000256" key="9">
    <source>
        <dbReference type="RuleBase" id="RU362103"/>
    </source>
</evidence>
<dbReference type="STRING" id="98765.A0A2R6NTS3"/>
<evidence type="ECO:0000256" key="3">
    <source>
        <dbReference type="ARBA" id="ARBA00022729"/>
    </source>
</evidence>
<dbReference type="SMART" id="SM00022">
    <property type="entry name" value="PLAc"/>
    <property type="match status" value="1"/>
</dbReference>